<evidence type="ECO:0000313" key="2">
    <source>
        <dbReference type="Proteomes" id="UP001596483"/>
    </source>
</evidence>
<keyword evidence="2" id="KW-1185">Reference proteome</keyword>
<comment type="caution">
    <text evidence="1">The sequence shown here is derived from an EMBL/GenBank/DDBJ whole genome shotgun (WGS) entry which is preliminary data.</text>
</comment>
<evidence type="ECO:0000313" key="1">
    <source>
        <dbReference type="EMBL" id="MFC7364531.1"/>
    </source>
</evidence>
<dbReference type="EMBL" id="JBHTCT010000011">
    <property type="protein sequence ID" value="MFC7364531.1"/>
    <property type="molecule type" value="Genomic_DNA"/>
</dbReference>
<name>A0ABW2NBR2_9BACL</name>
<organism evidence="1 2">
    <name type="scientific">Bhargavaea changchunensis</name>
    <dbReference type="NCBI Taxonomy" id="2134037"/>
    <lineage>
        <taxon>Bacteria</taxon>
        <taxon>Bacillati</taxon>
        <taxon>Bacillota</taxon>
        <taxon>Bacilli</taxon>
        <taxon>Bacillales</taxon>
        <taxon>Caryophanaceae</taxon>
        <taxon>Bhargavaea</taxon>
    </lineage>
</organism>
<sequence>MNASEEMKELEKAWRQMKQAITQIWEAFTEALGKRLRGIIFGEEEHQPDNSRERLRASWMIDKDTRRPHQVMMRRPVHTPRKIIP</sequence>
<dbReference type="Proteomes" id="UP001596483">
    <property type="component" value="Unassembled WGS sequence"/>
</dbReference>
<reference evidence="2" key="1">
    <citation type="journal article" date="2019" name="Int. J. Syst. Evol. Microbiol.">
        <title>The Global Catalogue of Microorganisms (GCM) 10K type strain sequencing project: providing services to taxonomists for standard genome sequencing and annotation.</title>
        <authorList>
            <consortium name="The Broad Institute Genomics Platform"/>
            <consortium name="The Broad Institute Genome Sequencing Center for Infectious Disease"/>
            <person name="Wu L."/>
            <person name="Ma J."/>
        </authorList>
    </citation>
    <scope>NUCLEOTIDE SEQUENCE [LARGE SCALE GENOMIC DNA]</scope>
    <source>
        <strain evidence="2">JCM 4738</strain>
    </source>
</reference>
<gene>
    <name evidence="1" type="ORF">ACFQQH_05245</name>
</gene>
<proteinExistence type="predicted"/>
<dbReference type="RefSeq" id="WP_157297364.1">
    <property type="nucleotide sequence ID" value="NZ_JBHTCT010000011.1"/>
</dbReference>
<protein>
    <recommendedName>
        <fullName evidence="3">Transposase, Mutator family</fullName>
    </recommendedName>
</protein>
<accession>A0ABW2NBR2</accession>
<evidence type="ECO:0008006" key="3">
    <source>
        <dbReference type="Google" id="ProtNLM"/>
    </source>
</evidence>